<keyword evidence="2" id="KW-1185">Reference proteome</keyword>
<dbReference type="Pfam" id="PF06108">
    <property type="entry name" value="DUF952"/>
    <property type="match status" value="1"/>
</dbReference>
<name>A0A5N8XZ41_9ACTN</name>
<accession>A0A5N8XZ41</accession>
<dbReference type="AlphaFoldDB" id="A0A5N8XZ41"/>
<sequence>MLYHIVPLGDWNADPERPYAPSSLTEEGFVHCSPDEATTLAVVNAFYRTAPRPLLALLLDEDRLAAGVEWEEPVPAPPPGVSEDVRFPHVFGPLNRDAVVRVLEVRWDEEGRATGLR</sequence>
<dbReference type="Gene3D" id="3.20.170.20">
    <property type="entry name" value="Protein of unknown function DUF952"/>
    <property type="match status" value="1"/>
</dbReference>
<comment type="caution">
    <text evidence="1">The sequence shown here is derived from an EMBL/GenBank/DDBJ whole genome shotgun (WGS) entry which is preliminary data.</text>
</comment>
<feature type="non-terminal residue" evidence="1">
    <location>
        <position position="117"/>
    </location>
</feature>
<dbReference type="RefSeq" id="WP_152778085.1">
    <property type="nucleotide sequence ID" value="NZ_VJZC01000824.1"/>
</dbReference>
<gene>
    <name evidence="1" type="ORF">FNH08_47330</name>
</gene>
<evidence type="ECO:0000313" key="1">
    <source>
        <dbReference type="EMBL" id="MPY64502.1"/>
    </source>
</evidence>
<dbReference type="SUPFAM" id="SSF56399">
    <property type="entry name" value="ADP-ribosylation"/>
    <property type="match status" value="1"/>
</dbReference>
<dbReference type="PANTHER" id="PTHR34129:SF1">
    <property type="entry name" value="DUF952 DOMAIN-CONTAINING PROTEIN"/>
    <property type="match status" value="1"/>
</dbReference>
<dbReference type="PANTHER" id="PTHR34129">
    <property type="entry name" value="BLR1139 PROTEIN"/>
    <property type="match status" value="1"/>
</dbReference>
<proteinExistence type="predicted"/>
<dbReference type="InterPro" id="IPR009297">
    <property type="entry name" value="DUF952"/>
</dbReference>
<organism evidence="1 2">
    <name type="scientific">Streptomyces spongiae</name>
    <dbReference type="NCBI Taxonomy" id="565072"/>
    <lineage>
        <taxon>Bacteria</taxon>
        <taxon>Bacillati</taxon>
        <taxon>Actinomycetota</taxon>
        <taxon>Actinomycetes</taxon>
        <taxon>Kitasatosporales</taxon>
        <taxon>Streptomycetaceae</taxon>
        <taxon>Streptomyces</taxon>
    </lineage>
</organism>
<reference evidence="1 2" key="1">
    <citation type="submission" date="2019-07" db="EMBL/GenBank/DDBJ databases">
        <title>New species of Amycolatopsis and Streptomyces.</title>
        <authorList>
            <person name="Duangmal K."/>
            <person name="Teo W.F.A."/>
            <person name="Lipun K."/>
        </authorList>
    </citation>
    <scope>NUCLEOTIDE SEQUENCE [LARGE SCALE GENOMIC DNA]</scope>
    <source>
        <strain evidence="1 2">NBRC 106415</strain>
    </source>
</reference>
<dbReference type="EMBL" id="VJZC01000824">
    <property type="protein sequence ID" value="MPY64502.1"/>
    <property type="molecule type" value="Genomic_DNA"/>
</dbReference>
<evidence type="ECO:0000313" key="2">
    <source>
        <dbReference type="Proteomes" id="UP000400924"/>
    </source>
</evidence>
<protein>
    <submittedName>
        <fullName evidence="1">DUF952 domain-containing protein</fullName>
    </submittedName>
</protein>
<dbReference type="OrthoDB" id="5638018at2"/>
<dbReference type="Proteomes" id="UP000400924">
    <property type="component" value="Unassembled WGS sequence"/>
</dbReference>